<organism evidence="1 2">
    <name type="scientific">Staphylococcus gallinarum</name>
    <dbReference type="NCBI Taxonomy" id="1293"/>
    <lineage>
        <taxon>Bacteria</taxon>
        <taxon>Bacillati</taxon>
        <taxon>Bacillota</taxon>
        <taxon>Bacilli</taxon>
        <taxon>Bacillales</taxon>
        <taxon>Staphylococcaceae</taxon>
        <taxon>Staphylococcus</taxon>
    </lineage>
</organism>
<dbReference type="EMBL" id="UHDK01000001">
    <property type="protein sequence ID" value="SUM34564.1"/>
    <property type="molecule type" value="Genomic_DNA"/>
</dbReference>
<dbReference type="Proteomes" id="UP000255277">
    <property type="component" value="Unassembled WGS sequence"/>
</dbReference>
<protein>
    <submittedName>
        <fullName evidence="1">Alkaline phosphatase</fullName>
    </submittedName>
</protein>
<evidence type="ECO:0000313" key="2">
    <source>
        <dbReference type="Proteomes" id="UP000255277"/>
    </source>
</evidence>
<dbReference type="AlphaFoldDB" id="A0A380FN18"/>
<reference evidence="1 2" key="1">
    <citation type="submission" date="2018-06" db="EMBL/GenBank/DDBJ databases">
        <authorList>
            <consortium name="Pathogen Informatics"/>
            <person name="Doyle S."/>
        </authorList>
    </citation>
    <scope>NUCLEOTIDE SEQUENCE [LARGE SCALE GENOMIC DNA]</scope>
    <source>
        <strain evidence="1 2">NCTC12195</strain>
    </source>
</reference>
<name>A0A380FN18_STAGA</name>
<proteinExistence type="predicted"/>
<sequence length="31" mass="3464">MKLHSNFTMDKINGKHKVDVLLGGGAEYFGR</sequence>
<accession>A0A380FN18</accession>
<evidence type="ECO:0000313" key="1">
    <source>
        <dbReference type="EMBL" id="SUM34564.1"/>
    </source>
</evidence>
<gene>
    <name evidence="1" type="ORF">NCTC12195_04090</name>
</gene>